<evidence type="ECO:0000313" key="1">
    <source>
        <dbReference type="EMBL" id="SPH20421.1"/>
    </source>
</evidence>
<accession>A0A2R8BBG8</accession>
<keyword evidence="2" id="KW-1185">Reference proteome</keyword>
<name>A0A2R8BBG8_9RHOB</name>
<sequence length="370" mass="41856">MQCHCTVQWTQRNTAPSRIIPRPALCADKRAYNMDKTQFEDVLAAACVQLTAEARASTQHHKPSAFELRVRTVMGDLLHGTGLDAQPDIDQGFPDIVVGGFGVEVKATESNSWRCIANSVSEGQRAKDVDQIYVIYGKFGGTPEVRWADYGNSIMHVRTSHVPRFEIEIGTQTPLFENLGTTYEDFRSLPMNDKMPLIRQYARGRLKEGERLWWLEDSDIDNQSHSLPLQVQVYMDLPQHQKRQFRAEAALMCPQIVGGSRQRRKYVDAVLYLMTYRGVLCPQARDLYSAGSVGEKGPTGNFLINALIDIQTEFRAAATNLEDALFLEYWGTCPAAKDRLLEWLERADAFAQDWTPSDYLFLEEQGKVAP</sequence>
<dbReference type="EMBL" id="OMOR01000001">
    <property type="protein sequence ID" value="SPH20421.1"/>
    <property type="molecule type" value="Genomic_DNA"/>
</dbReference>
<evidence type="ECO:0008006" key="3">
    <source>
        <dbReference type="Google" id="ProtNLM"/>
    </source>
</evidence>
<protein>
    <recommendedName>
        <fullName evidence="3">Restriction endonuclease</fullName>
    </recommendedName>
</protein>
<reference evidence="1 2" key="1">
    <citation type="submission" date="2018-03" db="EMBL/GenBank/DDBJ databases">
        <authorList>
            <person name="Keele B.F."/>
        </authorList>
    </citation>
    <scope>NUCLEOTIDE SEQUENCE [LARGE SCALE GENOMIC DNA]</scope>
    <source>
        <strain evidence="1 2">CECT 8599</strain>
    </source>
</reference>
<proteinExistence type="predicted"/>
<organism evidence="1 2">
    <name type="scientific">Ascidiaceihabitans donghaensis</name>
    <dbReference type="NCBI Taxonomy" id="1510460"/>
    <lineage>
        <taxon>Bacteria</taxon>
        <taxon>Pseudomonadati</taxon>
        <taxon>Pseudomonadota</taxon>
        <taxon>Alphaproteobacteria</taxon>
        <taxon>Rhodobacterales</taxon>
        <taxon>Paracoccaceae</taxon>
        <taxon>Ascidiaceihabitans</taxon>
    </lineage>
</organism>
<dbReference type="AlphaFoldDB" id="A0A2R8BBG8"/>
<gene>
    <name evidence="1" type="ORF">ASD8599_01156</name>
</gene>
<evidence type="ECO:0000313" key="2">
    <source>
        <dbReference type="Proteomes" id="UP000244880"/>
    </source>
</evidence>
<dbReference type="Proteomes" id="UP000244880">
    <property type="component" value="Unassembled WGS sequence"/>
</dbReference>